<feature type="compositionally biased region" description="Basic and acidic residues" evidence="1">
    <location>
        <begin position="95"/>
        <end position="119"/>
    </location>
</feature>
<dbReference type="EMBL" id="BPLR01010218">
    <property type="protein sequence ID" value="GIY37788.1"/>
    <property type="molecule type" value="Genomic_DNA"/>
</dbReference>
<evidence type="ECO:0000256" key="1">
    <source>
        <dbReference type="SAM" id="MobiDB-lite"/>
    </source>
</evidence>
<keyword evidence="3" id="KW-1185">Reference proteome</keyword>
<reference evidence="2 3" key="1">
    <citation type="submission" date="2021-06" db="EMBL/GenBank/DDBJ databases">
        <title>Caerostris extrusa draft genome.</title>
        <authorList>
            <person name="Kono N."/>
            <person name="Arakawa K."/>
        </authorList>
    </citation>
    <scope>NUCLEOTIDE SEQUENCE [LARGE SCALE GENOMIC DNA]</scope>
</reference>
<sequence length="273" mass="30867">MNSTPSRMWNLEPPDYSDTTTTTTAEAQPQEEIPTKPSIYPILFDRQNRDSRDPIGYLATYLYQYAARKTISRENDEGESSQETEGNSSPLKPDASLRNEEPKPSEDSSRTPLEVVREDPEFDEEDEDEFALEFEDHTKMKDEEGQTVLHFAAARVHPDGSFYALLSHAEVLLAERDSLYRTCRDVAEDSGQEENAAAVDRFVFDAFLQQRSSLVRMLPARRVRPSHPPLRRVQEGAHRRAPAAELTSSLALIREVADFVGGGGFRGEPSYRL</sequence>
<proteinExistence type="predicted"/>
<evidence type="ECO:0000313" key="2">
    <source>
        <dbReference type="EMBL" id="GIY37788.1"/>
    </source>
</evidence>
<gene>
    <name evidence="2" type="ORF">CEXT_604051</name>
</gene>
<dbReference type="Proteomes" id="UP001054945">
    <property type="component" value="Unassembled WGS sequence"/>
</dbReference>
<evidence type="ECO:0000313" key="3">
    <source>
        <dbReference type="Proteomes" id="UP001054945"/>
    </source>
</evidence>
<feature type="region of interest" description="Disordered" evidence="1">
    <location>
        <begin position="72"/>
        <end position="126"/>
    </location>
</feature>
<name>A0AAV4T1M1_CAEEX</name>
<accession>A0AAV4T1M1</accession>
<dbReference type="AlphaFoldDB" id="A0AAV4T1M1"/>
<feature type="region of interest" description="Disordered" evidence="1">
    <location>
        <begin position="1"/>
        <end position="53"/>
    </location>
</feature>
<protein>
    <submittedName>
        <fullName evidence="2">Tankyrase-1</fullName>
    </submittedName>
</protein>
<organism evidence="2 3">
    <name type="scientific">Caerostris extrusa</name>
    <name type="common">Bark spider</name>
    <name type="synonym">Caerostris bankana</name>
    <dbReference type="NCBI Taxonomy" id="172846"/>
    <lineage>
        <taxon>Eukaryota</taxon>
        <taxon>Metazoa</taxon>
        <taxon>Ecdysozoa</taxon>
        <taxon>Arthropoda</taxon>
        <taxon>Chelicerata</taxon>
        <taxon>Arachnida</taxon>
        <taxon>Araneae</taxon>
        <taxon>Araneomorphae</taxon>
        <taxon>Entelegynae</taxon>
        <taxon>Araneoidea</taxon>
        <taxon>Araneidae</taxon>
        <taxon>Caerostris</taxon>
    </lineage>
</organism>
<comment type="caution">
    <text evidence="2">The sequence shown here is derived from an EMBL/GenBank/DDBJ whole genome shotgun (WGS) entry which is preliminary data.</text>
</comment>